<name>A0A448X7U4_9PLAT</name>
<reference evidence="1" key="1">
    <citation type="submission" date="2018-11" db="EMBL/GenBank/DDBJ databases">
        <authorList>
            <consortium name="Pathogen Informatics"/>
        </authorList>
    </citation>
    <scope>NUCLEOTIDE SEQUENCE</scope>
</reference>
<keyword evidence="2" id="KW-1185">Reference proteome</keyword>
<protein>
    <submittedName>
        <fullName evidence="1">Uncharacterized protein</fullName>
    </submittedName>
</protein>
<evidence type="ECO:0000313" key="1">
    <source>
        <dbReference type="EMBL" id="VEL30321.1"/>
    </source>
</evidence>
<organism evidence="1 2">
    <name type="scientific">Protopolystoma xenopodis</name>
    <dbReference type="NCBI Taxonomy" id="117903"/>
    <lineage>
        <taxon>Eukaryota</taxon>
        <taxon>Metazoa</taxon>
        <taxon>Spiralia</taxon>
        <taxon>Lophotrochozoa</taxon>
        <taxon>Platyhelminthes</taxon>
        <taxon>Monogenea</taxon>
        <taxon>Polyopisthocotylea</taxon>
        <taxon>Polystomatidea</taxon>
        <taxon>Polystomatidae</taxon>
        <taxon>Protopolystoma</taxon>
    </lineage>
</organism>
<dbReference type="Proteomes" id="UP000784294">
    <property type="component" value="Unassembled WGS sequence"/>
</dbReference>
<proteinExistence type="predicted"/>
<sequence>MSCIEIDGPESQVEDFMRNIFLPDMSLNNFNESPEQKLSAPPVACEMTGLFVGPESGQVNGGPWRNIDRPTIAPIRVLWGPVS</sequence>
<comment type="caution">
    <text evidence="1">The sequence shown here is derived from an EMBL/GenBank/DDBJ whole genome shotgun (WGS) entry which is preliminary data.</text>
</comment>
<dbReference type="AlphaFoldDB" id="A0A448X7U4"/>
<evidence type="ECO:0000313" key="2">
    <source>
        <dbReference type="Proteomes" id="UP000784294"/>
    </source>
</evidence>
<dbReference type="EMBL" id="CAAALY010111267">
    <property type="protein sequence ID" value="VEL30321.1"/>
    <property type="molecule type" value="Genomic_DNA"/>
</dbReference>
<gene>
    <name evidence="1" type="ORF">PXEA_LOCUS23761</name>
</gene>
<accession>A0A448X7U4</accession>